<reference evidence="3 4" key="1">
    <citation type="submission" date="2019-05" db="EMBL/GenBank/DDBJ databases">
        <title>Genomic analysis of Lentibacillus sp. NKC220-2.</title>
        <authorList>
            <person name="Oh Y.J."/>
        </authorList>
    </citation>
    <scope>NUCLEOTIDE SEQUENCE [LARGE SCALE GENOMIC DNA]</scope>
    <source>
        <strain evidence="3 4">NKC220-2</strain>
    </source>
</reference>
<evidence type="ECO:0000313" key="4">
    <source>
        <dbReference type="Proteomes" id="UP000306980"/>
    </source>
</evidence>
<evidence type="ECO:0000256" key="1">
    <source>
        <dbReference type="SAM" id="MobiDB-lite"/>
    </source>
</evidence>
<dbReference type="InterPro" id="IPR009293">
    <property type="entry name" value="UPF0478"/>
</dbReference>
<evidence type="ECO:0000313" key="3">
    <source>
        <dbReference type="EMBL" id="TMN22415.1"/>
    </source>
</evidence>
<dbReference type="Proteomes" id="UP000306980">
    <property type="component" value="Unassembled WGS sequence"/>
</dbReference>
<organism evidence="3 4">
    <name type="scientific">Lentibacillus cibarius</name>
    <dbReference type="NCBI Taxonomy" id="2583219"/>
    <lineage>
        <taxon>Bacteria</taxon>
        <taxon>Bacillati</taxon>
        <taxon>Bacillota</taxon>
        <taxon>Bacilli</taxon>
        <taxon>Bacillales</taxon>
        <taxon>Bacillaceae</taxon>
        <taxon>Lentibacillus</taxon>
    </lineage>
</organism>
<sequence length="154" mass="17159">MELIYIGIFLFAVAFAVVAIFASVALKRAANTMETLGETLSDVEKKMNHITPELQKMLEETGRTADDINDKVAAADGVFDSLNHMGTSISACNQMLHSKTTKLPAFMSPRFMDRLTDTLKWGEVANQVYRKWKKDGLKENVNPSTSKKITRDEG</sequence>
<dbReference type="RefSeq" id="WP_138603323.1">
    <property type="nucleotide sequence ID" value="NZ_VCIA01000001.1"/>
</dbReference>
<keyword evidence="2" id="KW-0472">Membrane</keyword>
<accession>A0A5S3QKN4</accession>
<feature type="region of interest" description="Disordered" evidence="1">
    <location>
        <begin position="135"/>
        <end position="154"/>
    </location>
</feature>
<keyword evidence="2" id="KW-1133">Transmembrane helix</keyword>
<keyword evidence="2" id="KW-0812">Transmembrane</keyword>
<dbReference type="PANTHER" id="PTHR40070:SF1">
    <property type="entry name" value="UPF0478 PROTEIN YTXG"/>
    <property type="match status" value="1"/>
</dbReference>
<name>A0A5S3QKN4_9BACI</name>
<dbReference type="OrthoDB" id="2440576at2"/>
<dbReference type="EMBL" id="VCIA01000001">
    <property type="protein sequence ID" value="TMN22415.1"/>
    <property type="molecule type" value="Genomic_DNA"/>
</dbReference>
<dbReference type="PANTHER" id="PTHR40070">
    <property type="entry name" value="UPF0478 PROTEIN YTXG"/>
    <property type="match status" value="1"/>
</dbReference>
<evidence type="ECO:0000256" key="2">
    <source>
        <dbReference type="SAM" id="Phobius"/>
    </source>
</evidence>
<feature type="transmembrane region" description="Helical" evidence="2">
    <location>
        <begin position="6"/>
        <end position="26"/>
    </location>
</feature>
<comment type="caution">
    <text evidence="3">The sequence shown here is derived from an EMBL/GenBank/DDBJ whole genome shotgun (WGS) entry which is preliminary data.</text>
</comment>
<dbReference type="AlphaFoldDB" id="A0A5S3QKN4"/>
<gene>
    <name evidence="3" type="ORF">FFL34_09975</name>
</gene>
<protein>
    <submittedName>
        <fullName evidence="3">DUF948 domain-containing protein</fullName>
    </submittedName>
</protein>
<proteinExistence type="predicted"/>
<dbReference type="Pfam" id="PF06103">
    <property type="entry name" value="DUF948"/>
    <property type="match status" value="1"/>
</dbReference>